<accession>A0AAI8VIU0</accession>
<proteinExistence type="predicted"/>
<feature type="signal peptide" evidence="1">
    <location>
        <begin position="1"/>
        <end position="19"/>
    </location>
</feature>
<evidence type="ECO:0000313" key="4">
    <source>
        <dbReference type="Proteomes" id="UP001295740"/>
    </source>
</evidence>
<feature type="domain" description="DUF7029" evidence="2">
    <location>
        <begin position="65"/>
        <end position="161"/>
    </location>
</feature>
<evidence type="ECO:0000313" key="3">
    <source>
        <dbReference type="EMBL" id="CAJ2505336.1"/>
    </source>
</evidence>
<feature type="chain" id="PRO_5042494387" evidence="1">
    <location>
        <begin position="20"/>
        <end position="456"/>
    </location>
</feature>
<reference evidence="3" key="1">
    <citation type="submission" date="2023-10" db="EMBL/GenBank/DDBJ databases">
        <authorList>
            <person name="Hackl T."/>
        </authorList>
    </citation>
    <scope>NUCLEOTIDE SEQUENCE</scope>
</reference>
<gene>
    <name evidence="3" type="ORF">KHLLAP_LOCUS5804</name>
</gene>
<dbReference type="Proteomes" id="UP001295740">
    <property type="component" value="Unassembled WGS sequence"/>
</dbReference>
<protein>
    <submittedName>
        <fullName evidence="3">Uu.00g127300.m01.CDS01</fullName>
    </submittedName>
</protein>
<name>A0AAI8VIU0_9PEZI</name>
<keyword evidence="1" id="KW-0732">Signal</keyword>
<dbReference type="InterPro" id="IPR054293">
    <property type="entry name" value="DUF7029"/>
</dbReference>
<dbReference type="Pfam" id="PF22974">
    <property type="entry name" value="DUF7029"/>
    <property type="match status" value="1"/>
</dbReference>
<sequence>MSLTLFLTLLALLASTASTTPSLEREWGPVLAADKDTSDLQNLVPSTRIDLAYGLNDSKPANVTLDMDYPTILLEHVKAASTVVCTNTTVNITFDDPAAYERSRAEWSDQGDLVLVTNHQGNCDVANERGIFLARSLAWHEDDMTVVASGDKKDVLNTATTLEMEFTHLRTPQYPHNLSQHDVQFNRSGYNFLGNFSLDHDLQIFSEGDAFYASAHELVLRDNVTISGYLKYDILSHRLESLYFDIAASFEADLSLIFHFTAPYSRNFTWAPDALEYSMVNIPKLVRLGPSLKWDIGVDMGAAAAATLSLCVQAAVPDGHVHIDVVDPTRSTASGWTSAAHNVSIDTSDETTTIHASPYVDFGVELALDVLDGRLDLSTGVSVEPKYVNELAAPAAGTDDRAPTLPWRPIGPGTPTADCGLMWHSAFEFDVIAFATQWVSKTLYSVQAGVTDRCLG</sequence>
<dbReference type="EMBL" id="CAUWAG010000007">
    <property type="protein sequence ID" value="CAJ2505336.1"/>
    <property type="molecule type" value="Genomic_DNA"/>
</dbReference>
<dbReference type="AlphaFoldDB" id="A0AAI8VIU0"/>
<keyword evidence="4" id="KW-1185">Reference proteome</keyword>
<organism evidence="3 4">
    <name type="scientific">Anthostomella pinea</name>
    <dbReference type="NCBI Taxonomy" id="933095"/>
    <lineage>
        <taxon>Eukaryota</taxon>
        <taxon>Fungi</taxon>
        <taxon>Dikarya</taxon>
        <taxon>Ascomycota</taxon>
        <taxon>Pezizomycotina</taxon>
        <taxon>Sordariomycetes</taxon>
        <taxon>Xylariomycetidae</taxon>
        <taxon>Xylariales</taxon>
        <taxon>Xylariaceae</taxon>
        <taxon>Anthostomella</taxon>
    </lineage>
</organism>
<evidence type="ECO:0000259" key="2">
    <source>
        <dbReference type="Pfam" id="PF22974"/>
    </source>
</evidence>
<comment type="caution">
    <text evidence="3">The sequence shown here is derived from an EMBL/GenBank/DDBJ whole genome shotgun (WGS) entry which is preliminary data.</text>
</comment>
<evidence type="ECO:0000256" key="1">
    <source>
        <dbReference type="SAM" id="SignalP"/>
    </source>
</evidence>